<evidence type="ECO:0000259" key="2">
    <source>
        <dbReference type="Pfam" id="PF07000"/>
    </source>
</evidence>
<feature type="region of interest" description="Disordered" evidence="1">
    <location>
        <begin position="123"/>
        <end position="147"/>
    </location>
</feature>
<gene>
    <name evidence="3" type="ORF">LTR09_000648</name>
</gene>
<organism evidence="3 4">
    <name type="scientific">Extremus antarcticus</name>
    <dbReference type="NCBI Taxonomy" id="702011"/>
    <lineage>
        <taxon>Eukaryota</taxon>
        <taxon>Fungi</taxon>
        <taxon>Dikarya</taxon>
        <taxon>Ascomycota</taxon>
        <taxon>Pezizomycotina</taxon>
        <taxon>Dothideomycetes</taxon>
        <taxon>Dothideomycetidae</taxon>
        <taxon>Mycosphaerellales</taxon>
        <taxon>Extremaceae</taxon>
        <taxon>Extremus</taxon>
    </lineage>
</organism>
<dbReference type="AlphaFoldDB" id="A0AAJ0LXI7"/>
<feature type="compositionally biased region" description="Basic and acidic residues" evidence="1">
    <location>
        <begin position="509"/>
        <end position="518"/>
    </location>
</feature>
<evidence type="ECO:0000256" key="1">
    <source>
        <dbReference type="SAM" id="MobiDB-lite"/>
    </source>
</evidence>
<dbReference type="PANTHER" id="PTHR13379:SF0">
    <property type="entry name" value="UPF0415 PROTEIN C7ORF25"/>
    <property type="match status" value="1"/>
</dbReference>
<keyword evidence="4" id="KW-1185">Reference proteome</keyword>
<dbReference type="PANTHER" id="PTHR13379">
    <property type="entry name" value="UNCHARACTERIZED DUF1308"/>
    <property type="match status" value="1"/>
</dbReference>
<dbReference type="InterPro" id="IPR010733">
    <property type="entry name" value="DUF1308"/>
</dbReference>
<feature type="domain" description="DUF1308" evidence="2">
    <location>
        <begin position="291"/>
        <end position="376"/>
    </location>
</feature>
<name>A0AAJ0LXI7_9PEZI</name>
<proteinExistence type="predicted"/>
<sequence length="554" mass="61676">METLNDGENTVADGVEDTALASSPIVDDLVSRAKTILSELEAFRDRLRHLRMAGTVEVAHFKNTVQSELSMLEKLSGKPESDATNHVARSSNLPFLETVWSTSKRSTDLSALLKRYHADSKPRASATGVQYQRPPSGRGKSKGTKSDSVVVDLVSDAGRTWTKISLVTNNRLLFDLAKEGWDSGASDDESDDAINGGKLDEDDVDIPLVKTARDLTRASKAFRVRTHHPVVYIMLPRVRLGETSEVDSIVEKCRKTGATIICGENSLPPVPYEDAATHMARDQLSMFSDVVNIDCTILLAVVSEFSHAKVSKEPWFHTALQRQVEIEDNENLLPSLLYPALQGHRLVCTFEAAKRMREIVDTIGTPSEIARTAIFMGDDTSASQEQLVAELQQWSAYEVPSDLKLPIRVVDQDQSGNQTRLPREAVLVAEGLTDINKSVFMYGWATGSTTITSNRTVVKQIDNELEKYHDLDDRVWPRIWMCPTARSLVGKEKRSATKTSSTTAWRMPDPLRREQQRRHGLDVLSSREGREVEDLRPNGYLCEEVLAAKMASLR</sequence>
<dbReference type="Pfam" id="PF07000">
    <property type="entry name" value="DUF1308"/>
    <property type="match status" value="1"/>
</dbReference>
<comment type="caution">
    <text evidence="3">The sequence shown here is derived from an EMBL/GenBank/DDBJ whole genome shotgun (WGS) entry which is preliminary data.</text>
</comment>
<reference evidence="3" key="1">
    <citation type="submission" date="2023-04" db="EMBL/GenBank/DDBJ databases">
        <title>Black Yeasts Isolated from many extreme environments.</title>
        <authorList>
            <person name="Coleine C."/>
            <person name="Stajich J.E."/>
            <person name="Selbmann L."/>
        </authorList>
    </citation>
    <scope>NUCLEOTIDE SEQUENCE</scope>
    <source>
        <strain evidence="3">CCFEE 5312</strain>
    </source>
</reference>
<evidence type="ECO:0000313" key="4">
    <source>
        <dbReference type="Proteomes" id="UP001271007"/>
    </source>
</evidence>
<dbReference type="EMBL" id="JAWDJX010000001">
    <property type="protein sequence ID" value="KAK3059082.1"/>
    <property type="molecule type" value="Genomic_DNA"/>
</dbReference>
<accession>A0AAJ0LXI7</accession>
<feature type="region of interest" description="Disordered" evidence="1">
    <location>
        <begin position="491"/>
        <end position="518"/>
    </location>
</feature>
<evidence type="ECO:0000313" key="3">
    <source>
        <dbReference type="EMBL" id="KAK3059082.1"/>
    </source>
</evidence>
<protein>
    <recommendedName>
        <fullName evidence="2">DUF1308 domain-containing protein</fullName>
    </recommendedName>
</protein>
<dbReference type="Proteomes" id="UP001271007">
    <property type="component" value="Unassembled WGS sequence"/>
</dbReference>